<organism evidence="3 4">
    <name type="scientific">Candidatus Nitrospira nitrificans</name>
    <dbReference type="NCBI Taxonomy" id="1742973"/>
    <lineage>
        <taxon>Bacteria</taxon>
        <taxon>Pseudomonadati</taxon>
        <taxon>Nitrospirota</taxon>
        <taxon>Nitrospiria</taxon>
        <taxon>Nitrospirales</taxon>
        <taxon>Nitrospiraceae</taxon>
        <taxon>Nitrospira</taxon>
    </lineage>
</organism>
<dbReference type="Proteomes" id="UP000198736">
    <property type="component" value="Unassembled WGS sequence"/>
</dbReference>
<keyword evidence="3" id="KW-0670">Pyruvate</keyword>
<feature type="domain" description="Rhodanese" evidence="2">
    <location>
        <begin position="17"/>
        <end position="129"/>
    </location>
</feature>
<dbReference type="GO" id="GO:0016784">
    <property type="term" value="F:3-mercaptopyruvate sulfurtransferase activity"/>
    <property type="evidence" value="ECO:0007669"/>
    <property type="project" value="UniProtKB-EC"/>
</dbReference>
<dbReference type="CDD" id="cd01449">
    <property type="entry name" value="TST_Repeat_2"/>
    <property type="match status" value="1"/>
</dbReference>
<gene>
    <name evidence="3" type="ORF">COMA2_90114</name>
</gene>
<dbReference type="PROSITE" id="PS50206">
    <property type="entry name" value="RHODANESE_3"/>
    <property type="match status" value="2"/>
</dbReference>
<dbReference type="Gene3D" id="3.40.250.10">
    <property type="entry name" value="Rhodanese-like domain"/>
    <property type="match status" value="2"/>
</dbReference>
<dbReference type="PANTHER" id="PTHR43855:SF1">
    <property type="entry name" value="THIOSULFATE SULFURTRANSFERASE"/>
    <property type="match status" value="1"/>
</dbReference>
<dbReference type="STRING" id="1742973.COMA2_90114"/>
<dbReference type="InterPro" id="IPR051126">
    <property type="entry name" value="Thiosulfate_sulfurtransferase"/>
</dbReference>
<keyword evidence="3" id="KW-0808">Transferase</keyword>
<dbReference type="EMBL" id="CZPZ01000036">
    <property type="protein sequence ID" value="CUS39935.1"/>
    <property type="molecule type" value="Genomic_DNA"/>
</dbReference>
<dbReference type="InterPro" id="IPR001763">
    <property type="entry name" value="Rhodanese-like_dom"/>
</dbReference>
<evidence type="ECO:0000313" key="3">
    <source>
        <dbReference type="EMBL" id="CUS39935.1"/>
    </source>
</evidence>
<dbReference type="RefSeq" id="WP_090902433.1">
    <property type="nucleotide sequence ID" value="NZ_CZPZ01000036.1"/>
</dbReference>
<feature type="domain" description="Rhodanese" evidence="2">
    <location>
        <begin position="161"/>
        <end position="273"/>
    </location>
</feature>
<proteinExistence type="predicted"/>
<dbReference type="InterPro" id="IPR036873">
    <property type="entry name" value="Rhodanese-like_dom_sf"/>
</dbReference>
<keyword evidence="1" id="KW-0677">Repeat</keyword>
<evidence type="ECO:0000259" key="2">
    <source>
        <dbReference type="PROSITE" id="PS50206"/>
    </source>
</evidence>
<dbReference type="EC" id="2.8.1.2" evidence="3"/>
<evidence type="ECO:0000313" key="4">
    <source>
        <dbReference type="Proteomes" id="UP000198736"/>
    </source>
</evidence>
<keyword evidence="4" id="KW-1185">Reference proteome</keyword>
<dbReference type="OrthoDB" id="9770030at2"/>
<reference evidence="4" key="1">
    <citation type="submission" date="2015-10" db="EMBL/GenBank/DDBJ databases">
        <authorList>
            <person name="Luecker S."/>
            <person name="Luecker S."/>
        </authorList>
    </citation>
    <scope>NUCLEOTIDE SEQUENCE [LARGE SCALE GENOMIC DNA]</scope>
</reference>
<evidence type="ECO:0000256" key="1">
    <source>
        <dbReference type="ARBA" id="ARBA00022737"/>
    </source>
</evidence>
<dbReference type="AlphaFoldDB" id="A0A0S4LRP2"/>
<dbReference type="SMART" id="SM00450">
    <property type="entry name" value="RHOD"/>
    <property type="match status" value="2"/>
</dbReference>
<dbReference type="Pfam" id="PF00581">
    <property type="entry name" value="Rhodanese"/>
    <property type="match status" value="2"/>
</dbReference>
<dbReference type="SUPFAM" id="SSF52821">
    <property type="entry name" value="Rhodanese/Cell cycle control phosphatase"/>
    <property type="match status" value="2"/>
</dbReference>
<dbReference type="CDD" id="cd01448">
    <property type="entry name" value="TST_Repeat_1"/>
    <property type="match status" value="1"/>
</dbReference>
<sequence>MKHPLLIDTETLQQQLGRPDLVVIDVRGKATYEFGGHIPGAVHSTWHEYSDPNAVAKGLLNPALGEIERILQRLGVNQDSDVVIYSNPFDNWGDEGRMFWMLEYLGHTRLRILNGGWVKWTAEKRPFEHGPVSPAKGNFKAQPRPDVIAWKNDVKGLVGGPHPQTAILDARSVEEYLGKEVSGLPRPGHIPSAIHVAWNGFLNKDATVKELSVIREMLAAKGIDNGQDVICYCTGGVRSAWLYFILKLVGYSKLRNYPGSWWEWSRDFACPAEKDLHALQKMLGFDPASKPS</sequence>
<protein>
    <submittedName>
        <fullName evidence="3">Putative 3-mercaptopyruvate sulfurtransferase</fullName>
        <ecNumber evidence="3">2.8.1.2</ecNumber>
    </submittedName>
</protein>
<dbReference type="PANTHER" id="PTHR43855">
    <property type="entry name" value="THIOSULFATE SULFURTRANSFERASE"/>
    <property type="match status" value="1"/>
</dbReference>
<name>A0A0S4LRP2_9BACT</name>
<accession>A0A0S4LRP2</accession>